<accession>A0A088S0Z5</accession>
<evidence type="ECO:0000313" key="7">
    <source>
        <dbReference type="Proteomes" id="UP000063063"/>
    </source>
</evidence>
<dbReference type="OrthoDB" id="419616at2759"/>
<reference evidence="6 7" key="1">
    <citation type="journal article" date="2015" name="Sci. Rep.">
        <title>The genome of Leishmania panamensis: insights into genomics of the L. (Viannia) subgenus.</title>
        <authorList>
            <person name="Llanes A."/>
            <person name="Restrepo C.M."/>
            <person name="Vecchio G.D."/>
            <person name="Anguizola F.J."/>
            <person name="Lleonart R."/>
        </authorList>
    </citation>
    <scope>NUCLEOTIDE SEQUENCE [LARGE SCALE GENOMIC DNA]</scope>
    <source>
        <strain evidence="6 7">MHOM/PA/94/PSC-1</strain>
    </source>
</reference>
<dbReference type="InterPro" id="IPR036259">
    <property type="entry name" value="MFS_trans_sf"/>
</dbReference>
<dbReference type="GeneID" id="22578770"/>
<dbReference type="VEuPathDB" id="TriTrypDB:LPMP_342650"/>
<keyword evidence="5" id="KW-0472">Membrane</keyword>
<comment type="subcellular location">
    <subcellularLocation>
        <location evidence="1">Membrane</location>
        <topology evidence="1">Multi-pass membrane protein</topology>
    </subcellularLocation>
</comment>
<dbReference type="Proteomes" id="UP000063063">
    <property type="component" value="Chromosome 34"/>
</dbReference>
<dbReference type="PANTHER" id="PTHR23504:SF15">
    <property type="entry name" value="MAJOR FACILITATOR SUPERFAMILY (MFS) PROFILE DOMAIN-CONTAINING PROTEIN"/>
    <property type="match status" value="1"/>
</dbReference>
<dbReference type="Pfam" id="PF07690">
    <property type="entry name" value="MFS_1"/>
    <property type="match status" value="1"/>
</dbReference>
<sequence>MPAAKNDTAVVPPLVVNGPVRGQHEETHRPKHKATPLPMNQLFPMAFVLLNESICSTMLLPFVGLLVAHLKGVSVNEAGYFSGILIGVFMLGQVVSSRMWGWVSDKYGRRFPLISGLFTSGFMMLGFGLSTSVWMCGIFRFMHGLFNGNVLVAKTMMADITDKTNAAKGFAFVSLCYGIGVLIGPTLGGTLYNPGNSSALRWAHIDKDSVLNRKPALLPSLVIFIYTNIGMMVCTFFVMESNPKAQRLPLVLRFLYPCFLREPRMFANANSLSKEQPETDITATKSESDNDSRIDDENDDRVSIHSAELFVRNVVMTRAVASLTVPSAVLCEDPRYDRLVISETLANAIEQASFVEPQYSQSHMTVNRGDTVNESACDMPDRALSSSSVPPDRVAPGDKVKCQQCPLGESRANNRRSDRDGSIIVVEADQEGTAARAISNGAAPVDDKVGQLRQHEDYVELKSFGYKQAFERPVTRTMLLLYMFLSAADMAVQEIVPLWAIAQIEKGGLGFGADKVGYVVFTNSVPCVASNLLFYKACRRYVNKLGLFRMAVMWCSISVTLLPLTSCVNLGGLLFPAVVLCTSVRQFFASWCYGLVTMLTAHSAPPTHVGSIMGINQACGASVRALIPFVVTPLFAWSITSGNSFPLNHVFIFFLSGLTFASAYVCSMWLRTNRESVVEIVVHNFKWVLAVKDSLRRWNRRLCGASESNS</sequence>
<dbReference type="EMBL" id="CP009403">
    <property type="protein sequence ID" value="AIO01891.2"/>
    <property type="molecule type" value="Genomic_DNA"/>
</dbReference>
<organism evidence="6 7">
    <name type="scientific">Leishmania panamensis</name>
    <dbReference type="NCBI Taxonomy" id="5679"/>
    <lineage>
        <taxon>Eukaryota</taxon>
        <taxon>Discoba</taxon>
        <taxon>Euglenozoa</taxon>
        <taxon>Kinetoplastea</taxon>
        <taxon>Metakinetoplastina</taxon>
        <taxon>Trypanosomatida</taxon>
        <taxon>Trypanosomatidae</taxon>
        <taxon>Leishmaniinae</taxon>
        <taxon>Leishmania</taxon>
        <taxon>Leishmania guyanensis species complex</taxon>
    </lineage>
</organism>
<keyword evidence="2" id="KW-0813">Transport</keyword>
<evidence type="ECO:0000256" key="3">
    <source>
        <dbReference type="ARBA" id="ARBA00022692"/>
    </source>
</evidence>
<dbReference type="InterPro" id="IPR011701">
    <property type="entry name" value="MFS"/>
</dbReference>
<dbReference type="Gene3D" id="1.20.1250.20">
    <property type="entry name" value="MFS general substrate transporter like domains"/>
    <property type="match status" value="2"/>
</dbReference>
<evidence type="ECO:0000256" key="5">
    <source>
        <dbReference type="ARBA" id="ARBA00023136"/>
    </source>
</evidence>
<keyword evidence="7" id="KW-1185">Reference proteome</keyword>
<dbReference type="GO" id="GO:0022857">
    <property type="term" value="F:transmembrane transporter activity"/>
    <property type="evidence" value="ECO:0007669"/>
    <property type="project" value="InterPro"/>
</dbReference>
<keyword evidence="4" id="KW-1133">Transmembrane helix</keyword>
<protein>
    <submittedName>
        <fullName evidence="6">Membrane transporter, putative</fullName>
    </submittedName>
</protein>
<evidence type="ECO:0000256" key="2">
    <source>
        <dbReference type="ARBA" id="ARBA00022448"/>
    </source>
</evidence>
<dbReference type="GO" id="GO:0016020">
    <property type="term" value="C:membrane"/>
    <property type="evidence" value="ECO:0007669"/>
    <property type="project" value="UniProtKB-SubCell"/>
</dbReference>
<dbReference type="SUPFAM" id="SSF103473">
    <property type="entry name" value="MFS general substrate transporter"/>
    <property type="match status" value="1"/>
</dbReference>
<name>A0A088S0Z5_LEIPA</name>
<evidence type="ECO:0000256" key="1">
    <source>
        <dbReference type="ARBA" id="ARBA00004141"/>
    </source>
</evidence>
<dbReference type="eggNOG" id="KOG2615">
    <property type="taxonomic scope" value="Eukaryota"/>
</dbReference>
<dbReference type="VEuPathDB" id="TriTrypDB:LPAL13_340032700"/>
<dbReference type="KEGG" id="lpan:LPMP_342650"/>
<dbReference type="PRINTS" id="PR01035">
    <property type="entry name" value="TCRTETA"/>
</dbReference>
<dbReference type="AlphaFoldDB" id="A0A088S0Z5"/>
<dbReference type="CDD" id="cd17330">
    <property type="entry name" value="MFS_SLC46_TetA_like"/>
    <property type="match status" value="1"/>
</dbReference>
<evidence type="ECO:0000313" key="6">
    <source>
        <dbReference type="EMBL" id="AIO01891.2"/>
    </source>
</evidence>
<evidence type="ECO:0000256" key="4">
    <source>
        <dbReference type="ARBA" id="ARBA00022989"/>
    </source>
</evidence>
<dbReference type="PANTHER" id="PTHR23504">
    <property type="entry name" value="MAJOR FACILITATOR SUPERFAMILY DOMAIN-CONTAINING PROTEIN 10"/>
    <property type="match status" value="1"/>
</dbReference>
<dbReference type="RefSeq" id="XP_010702691.1">
    <property type="nucleotide sequence ID" value="XM_010704389.1"/>
</dbReference>
<gene>
    <name evidence="6" type="ORF">LPMP_342650</name>
</gene>
<dbReference type="InterPro" id="IPR001958">
    <property type="entry name" value="Tet-R_TetA/multi-R_MdtG-like"/>
</dbReference>
<keyword evidence="3" id="KW-0812">Transmembrane</keyword>
<proteinExistence type="predicted"/>